<feature type="transmembrane region" description="Helical" evidence="6">
    <location>
        <begin position="260"/>
        <end position="282"/>
    </location>
</feature>
<feature type="transmembrane region" description="Helical" evidence="6">
    <location>
        <begin position="73"/>
        <end position="100"/>
    </location>
</feature>
<name>A0A6A5ZUJ9_9PLEO</name>
<dbReference type="InterPro" id="IPR013057">
    <property type="entry name" value="AA_transpt_TM"/>
</dbReference>
<keyword evidence="5 6" id="KW-0472">Membrane</keyword>
<feature type="transmembrane region" description="Helical" evidence="6">
    <location>
        <begin position="415"/>
        <end position="436"/>
    </location>
</feature>
<feature type="transmembrane region" description="Helical" evidence="6">
    <location>
        <begin position="161"/>
        <end position="177"/>
    </location>
</feature>
<sequence length="454" mass="49306">MKDRYTDDPKAGYGEEVVGGYGAGAPATYHDVDVFGHEEGHQIVYKTLSWKLVAVLMIAEIVSNGMLSLPQSLAVVGIVPGVILIVFLGIFATYTSWLLVQFKLRHPEVHSMGDAGFILFGAPGRELLAFGTVVFAVFATGGQLLAGQIALSFLSDGKLCLMLYTGIFAIPTLLCSFPRTLDRLSWLSIPSVISILVAGIVGMIGAGLHPTPDRHIDIARSSSFYEAFFSITNPVFAYAGHFMFFILISEMKRPQDAMKAAYVLQGFATTFYAVFAIVMYVYLGPTVASPAFSSLETKWAKAAYGIAIPNFLLAGAIYSHTAAKLIFTRFFRHSRHLYSHTVAGWSTWTLLILLMNAAAFILAVAVPIFSYLIGIAASLFAAWYTYGIAGAFWLHDSYHDGDGVRTWKRKWAQTTLSVLTFAAGAFICVAGTYVTVRGIVEAYRSGSVGSPFAC</sequence>
<comment type="similarity">
    <text evidence="2">Belongs to the amino acid/polyamine transporter 2 family.</text>
</comment>
<evidence type="ECO:0000256" key="3">
    <source>
        <dbReference type="ARBA" id="ARBA00022692"/>
    </source>
</evidence>
<dbReference type="GO" id="GO:0015179">
    <property type="term" value="F:L-amino acid transmembrane transporter activity"/>
    <property type="evidence" value="ECO:0007669"/>
    <property type="project" value="TreeGrafter"/>
</dbReference>
<feature type="transmembrane region" description="Helical" evidence="6">
    <location>
        <begin position="127"/>
        <end position="149"/>
    </location>
</feature>
<keyword evidence="4 6" id="KW-1133">Transmembrane helix</keyword>
<evidence type="ECO:0000256" key="5">
    <source>
        <dbReference type="ARBA" id="ARBA00023136"/>
    </source>
</evidence>
<dbReference type="Pfam" id="PF01490">
    <property type="entry name" value="Aa_trans"/>
    <property type="match status" value="1"/>
</dbReference>
<dbReference type="GO" id="GO:0016020">
    <property type="term" value="C:membrane"/>
    <property type="evidence" value="ECO:0007669"/>
    <property type="project" value="UniProtKB-SubCell"/>
</dbReference>
<feature type="transmembrane region" description="Helical" evidence="6">
    <location>
        <begin position="302"/>
        <end position="321"/>
    </location>
</feature>
<feature type="domain" description="Amino acid transporter transmembrane" evidence="7">
    <location>
        <begin position="47"/>
        <end position="436"/>
    </location>
</feature>
<feature type="transmembrane region" description="Helical" evidence="6">
    <location>
        <begin position="228"/>
        <end position="248"/>
    </location>
</feature>
<dbReference type="AlphaFoldDB" id="A0A6A5ZUJ9"/>
<evidence type="ECO:0000313" key="9">
    <source>
        <dbReference type="Proteomes" id="UP000799770"/>
    </source>
</evidence>
<feature type="transmembrane region" description="Helical" evidence="6">
    <location>
        <begin position="342"/>
        <end position="365"/>
    </location>
</feature>
<proteinExistence type="inferred from homology"/>
<gene>
    <name evidence="8" type="ORF">BDV96DRAFT_481833</name>
</gene>
<evidence type="ECO:0000256" key="2">
    <source>
        <dbReference type="ARBA" id="ARBA00008066"/>
    </source>
</evidence>
<dbReference type="EMBL" id="ML977310">
    <property type="protein sequence ID" value="KAF2122956.1"/>
    <property type="molecule type" value="Genomic_DNA"/>
</dbReference>
<organism evidence="8 9">
    <name type="scientific">Lophiotrema nucula</name>
    <dbReference type="NCBI Taxonomy" id="690887"/>
    <lineage>
        <taxon>Eukaryota</taxon>
        <taxon>Fungi</taxon>
        <taxon>Dikarya</taxon>
        <taxon>Ascomycota</taxon>
        <taxon>Pezizomycotina</taxon>
        <taxon>Dothideomycetes</taxon>
        <taxon>Pleosporomycetidae</taxon>
        <taxon>Pleosporales</taxon>
        <taxon>Lophiotremataceae</taxon>
        <taxon>Lophiotrema</taxon>
    </lineage>
</organism>
<reference evidence="8" key="1">
    <citation type="journal article" date="2020" name="Stud. Mycol.">
        <title>101 Dothideomycetes genomes: a test case for predicting lifestyles and emergence of pathogens.</title>
        <authorList>
            <person name="Haridas S."/>
            <person name="Albert R."/>
            <person name="Binder M."/>
            <person name="Bloem J."/>
            <person name="Labutti K."/>
            <person name="Salamov A."/>
            <person name="Andreopoulos B."/>
            <person name="Baker S."/>
            <person name="Barry K."/>
            <person name="Bills G."/>
            <person name="Bluhm B."/>
            <person name="Cannon C."/>
            <person name="Castanera R."/>
            <person name="Culley D."/>
            <person name="Daum C."/>
            <person name="Ezra D."/>
            <person name="Gonzalez J."/>
            <person name="Henrissat B."/>
            <person name="Kuo A."/>
            <person name="Liang C."/>
            <person name="Lipzen A."/>
            <person name="Lutzoni F."/>
            <person name="Magnuson J."/>
            <person name="Mondo S."/>
            <person name="Nolan M."/>
            <person name="Ohm R."/>
            <person name="Pangilinan J."/>
            <person name="Park H.-J."/>
            <person name="Ramirez L."/>
            <person name="Alfaro M."/>
            <person name="Sun H."/>
            <person name="Tritt A."/>
            <person name="Yoshinaga Y."/>
            <person name="Zwiers L.-H."/>
            <person name="Turgeon B."/>
            <person name="Goodwin S."/>
            <person name="Spatafora J."/>
            <person name="Crous P."/>
            <person name="Grigoriev I."/>
        </authorList>
    </citation>
    <scope>NUCLEOTIDE SEQUENCE</scope>
    <source>
        <strain evidence="8">CBS 627.86</strain>
    </source>
</reference>
<evidence type="ECO:0000259" key="7">
    <source>
        <dbReference type="Pfam" id="PF01490"/>
    </source>
</evidence>
<feature type="transmembrane region" description="Helical" evidence="6">
    <location>
        <begin position="184"/>
        <end position="208"/>
    </location>
</feature>
<evidence type="ECO:0000313" key="8">
    <source>
        <dbReference type="EMBL" id="KAF2122956.1"/>
    </source>
</evidence>
<evidence type="ECO:0000256" key="6">
    <source>
        <dbReference type="SAM" id="Phobius"/>
    </source>
</evidence>
<dbReference type="PANTHER" id="PTHR22950">
    <property type="entry name" value="AMINO ACID TRANSPORTER"/>
    <property type="match status" value="1"/>
</dbReference>
<protein>
    <submittedName>
        <fullName evidence="8">Transmembrane amino acid transporter</fullName>
    </submittedName>
</protein>
<feature type="transmembrane region" description="Helical" evidence="6">
    <location>
        <begin position="371"/>
        <end position="394"/>
    </location>
</feature>
<dbReference type="PANTHER" id="PTHR22950:SF668">
    <property type="entry name" value="AMINO ACID TRANSPORTER (EUROFUNG)"/>
    <property type="match status" value="1"/>
</dbReference>
<comment type="subcellular location">
    <subcellularLocation>
        <location evidence="1">Membrane</location>
        <topology evidence="1">Multi-pass membrane protein</topology>
    </subcellularLocation>
</comment>
<feature type="transmembrane region" description="Helical" evidence="6">
    <location>
        <begin position="48"/>
        <end position="67"/>
    </location>
</feature>
<dbReference type="OrthoDB" id="40134at2759"/>
<keyword evidence="3 6" id="KW-0812">Transmembrane</keyword>
<evidence type="ECO:0000256" key="4">
    <source>
        <dbReference type="ARBA" id="ARBA00022989"/>
    </source>
</evidence>
<evidence type="ECO:0000256" key="1">
    <source>
        <dbReference type="ARBA" id="ARBA00004141"/>
    </source>
</evidence>
<accession>A0A6A5ZUJ9</accession>
<keyword evidence="9" id="KW-1185">Reference proteome</keyword>
<dbReference type="Proteomes" id="UP000799770">
    <property type="component" value="Unassembled WGS sequence"/>
</dbReference>